<dbReference type="OrthoDB" id="6061841at2759"/>
<name>A0A6J8CXK6_MYTCO</name>
<dbReference type="SUPFAM" id="SSF49265">
    <property type="entry name" value="Fibronectin type III"/>
    <property type="match status" value="1"/>
</dbReference>
<dbReference type="InterPro" id="IPR036116">
    <property type="entry name" value="FN3_sf"/>
</dbReference>
<accession>A0A6J8CXK6</accession>
<dbReference type="Proteomes" id="UP000507470">
    <property type="component" value="Unassembled WGS sequence"/>
</dbReference>
<evidence type="ECO:0000313" key="3">
    <source>
        <dbReference type="EMBL" id="CAC5400286.1"/>
    </source>
</evidence>
<evidence type="ECO:0000256" key="1">
    <source>
        <dbReference type="SAM" id="MobiDB-lite"/>
    </source>
</evidence>
<protein>
    <recommendedName>
        <fullName evidence="2">DUF5641 domain-containing protein</fullName>
    </recommendedName>
</protein>
<dbReference type="EMBL" id="CACVKT020006198">
    <property type="protein sequence ID" value="CAC5400286.1"/>
    <property type="molecule type" value="Genomic_DNA"/>
</dbReference>
<proteinExistence type="predicted"/>
<sequence>MTNKNIMSIVDFGAGKLAQDIAICDGKIKEKACTINYPNDKIIYRPGVSTDRGETNSGGKCIAPNTCNCPKDGFYADGPYCKICSKIPNCLHRRCNSPSDNRCEYCDGEIIDEKKQYWRAYIRGINGNYKQCVKACSWRANSTRCYPGSCPDHDIATSCKCIDGFGGHQCDKIIKNSTISYAIASLKGPKDTSDPVETPKDPNDPIPRETTWTNQNLIKKAYLKVTAVFKSSETPPAPDATGRNHFVTEFSYGITRGELRLNLIRENMTVPPIVKPCITKNALPTTEQFDCEEQQAYFFQNNWENHVTSFEHNDRVIFSLSITNGGSLKYIDRDKYRNPEPPTPRNPVTIQGRTVFRQFTFHWDLHKPFQQCVKQYVLNCTKPPVYATDVTNNSEITLHWNGWTDDLAGIGGYEYEVYKLGNDGTSQSEALGKLITTGKNISTLDTSATFKVTAAGMYSVVFFAIDKAGNMKPARTLFLYDDSSHVEMNNDTTMKVEQASKDTNYVWVDVDNPVLKVKWPGRFKNEEHYKQLWLESVKPRNHVDTEYDDHYGKRKTTTVPHRQGIVRFETQFTVLSPAITQQVNFVSTSDVRDEATSLSVTWNDGDRLDVTVRAYDIFNIFIDDVVTVFKDTSPPKIENLWLSNGDRVNVSVHSFEDFSKMTIEWNAFDYHSGIDNLEWRLYDNYTKTDIVHGHANLHSQGNSENITDCQNKYGDAPRGPSCYCTSFHGCFHKHFYVKPKINKRSGLITGKDKGVHDSDYYIEVTVVNKALLKTTVVKKITIDVSPPHEGYVHDGIRGDPEIDFQQDLHIDAHWEGFFDRESGVEFYQFIFTDHCFNNDEFKANNETKETYNTFASFEASKEGTYFVSLVAVNRAKENSNVVCSDGVTIMTTMPYVQDFVMSGAKTRPRLLRDNDGTVWFLDNILQRHFVENITSSCIVSNLENVTMLPLGKPLSQNAVRLCGIKHNLYILAVVSKEIQFKMSWKPAINANLIHDYEVGLSSTASSIAPDIVSFRTTKHHTHFRLNHPDVPDGKEFYVIIKSISKAGVEGIQSIGPFIVDTTKPRFSGSHIDVNLINDVLIANWTADAFEDPDDPYPMHFKYAVGHRPNMYDIQSFQNLQIGGPCKRIVPATCTALSVSHLKWSLHGHHDYYFTIKATNLAGLSVIQTSLRYTHDIQLPAEGIVMDVIPTSNLPNEAKDIEDRDFTPERASLAVRWSGFIHPHQHVNYSACIGTVPRTCDISLMKTLETNNSYTFKGLNLQPFQDTRPTCKEDVEFQSSTTSLHVYWSIPSMYTDYIRDAFVQLEERVFGDIWKEYREFQYVGKHQYITLSNLDLEPGKSYRAVVKFCAEGLCFPPVYGNGITVIVDPPSTGNVTVHQVDEPKHHQLSVTFERMYDPDIKDPAEAQRVVNYYEWALGDNVGIHTIWNEIDNATVVDMEHIRFTVPLNNSLDFSKCRKIFIRGYNKAGIWSMVSTEIKTCKVNEGDSLIVSNVVIDAIGIQETTMDGTKRDGYGHDIYIEVNGRWDESDVDYTPYKNIISGTWPLLRHKNYTWAVIDSENLDITSYYKDDAKLKLKDPCSHPDSIKCGFTDKEYVNVIFDINKELEHGKRYIVCIHAPKKEIQYEKWTEVLEETNTCSDGVTVDLTPPTPGQVWIGIDPDRKYQSSSSDIFVSWDTFTDVEEYKKTVHSSGIKEYQVGIGSTKGGTDVFPYTTVGLVNHYTIHDVRLQNGHEYYASVKGSVNDNRTSSISPVLFNIIPSHYMEEKSNENFWKLESLAINPAGIDEDLKYLQTYQQTSLRFDDMLPRSKWKLAIVEELVTGNDGHVRATVVKTSTGRTTRPIIKLYSIEVNVNLTLYELKILLIALKLTKTHVVLYQKEKQQCERMKEFTSGYMDNNL</sequence>
<gene>
    <name evidence="3" type="ORF">MCOR_34479</name>
</gene>
<feature type="domain" description="DUF5641" evidence="2">
    <location>
        <begin position="1799"/>
        <end position="1844"/>
    </location>
</feature>
<dbReference type="PANTHER" id="PTHR16897">
    <property type="entry name" value="OS10G0105400 PROTEIN"/>
    <property type="match status" value="1"/>
</dbReference>
<evidence type="ECO:0000313" key="4">
    <source>
        <dbReference type="Proteomes" id="UP000507470"/>
    </source>
</evidence>
<reference evidence="3 4" key="1">
    <citation type="submission" date="2020-06" db="EMBL/GenBank/DDBJ databases">
        <authorList>
            <person name="Li R."/>
            <person name="Bekaert M."/>
        </authorList>
    </citation>
    <scope>NUCLEOTIDE SEQUENCE [LARGE SCALE GENOMIC DNA]</scope>
    <source>
        <strain evidence="4">wild</strain>
    </source>
</reference>
<dbReference type="PANTHER" id="PTHR16897:SF2">
    <property type="entry name" value="OS03G0226600 PROTEIN"/>
    <property type="match status" value="1"/>
</dbReference>
<dbReference type="Pfam" id="PF18701">
    <property type="entry name" value="DUF5641"/>
    <property type="match status" value="1"/>
</dbReference>
<dbReference type="InterPro" id="IPR040676">
    <property type="entry name" value="DUF5641"/>
</dbReference>
<evidence type="ECO:0000259" key="2">
    <source>
        <dbReference type="Pfam" id="PF18701"/>
    </source>
</evidence>
<feature type="region of interest" description="Disordered" evidence="1">
    <location>
        <begin position="187"/>
        <end position="211"/>
    </location>
</feature>
<keyword evidence="4" id="KW-1185">Reference proteome</keyword>
<organism evidence="3 4">
    <name type="scientific">Mytilus coruscus</name>
    <name type="common">Sea mussel</name>
    <dbReference type="NCBI Taxonomy" id="42192"/>
    <lineage>
        <taxon>Eukaryota</taxon>
        <taxon>Metazoa</taxon>
        <taxon>Spiralia</taxon>
        <taxon>Lophotrochozoa</taxon>
        <taxon>Mollusca</taxon>
        <taxon>Bivalvia</taxon>
        <taxon>Autobranchia</taxon>
        <taxon>Pteriomorphia</taxon>
        <taxon>Mytilida</taxon>
        <taxon>Mytiloidea</taxon>
        <taxon>Mytilidae</taxon>
        <taxon>Mytilinae</taxon>
        <taxon>Mytilus</taxon>
    </lineage>
</organism>
<feature type="compositionally biased region" description="Basic and acidic residues" evidence="1">
    <location>
        <begin position="188"/>
        <end position="207"/>
    </location>
</feature>